<keyword evidence="2" id="KW-1185">Reference proteome</keyword>
<dbReference type="RefSeq" id="WP_211465711.1">
    <property type="nucleotide sequence ID" value="NZ_JAGSXH010000015.1"/>
</dbReference>
<evidence type="ECO:0000313" key="1">
    <source>
        <dbReference type="EMBL" id="MBS2962725.1"/>
    </source>
</evidence>
<dbReference type="Proteomes" id="UP000677913">
    <property type="component" value="Unassembled WGS sequence"/>
</dbReference>
<protein>
    <submittedName>
        <fullName evidence="1">Uncharacterized protein</fullName>
    </submittedName>
</protein>
<comment type="caution">
    <text evidence="1">The sequence shown here is derived from an EMBL/GenBank/DDBJ whole genome shotgun (WGS) entry which is preliminary data.</text>
</comment>
<name>A0A8J8BBR0_9ACTN</name>
<proteinExistence type="predicted"/>
<reference evidence="1" key="1">
    <citation type="submission" date="2021-04" db="EMBL/GenBank/DDBJ databases">
        <title>Genome based classification of Actinospica acidithermotolerans sp. nov., an actinobacterium isolated from an Indonesian hot spring.</title>
        <authorList>
            <person name="Kusuma A.B."/>
            <person name="Putra K.E."/>
            <person name="Nafisah S."/>
            <person name="Loh J."/>
            <person name="Nouioui I."/>
            <person name="Goodfellow M."/>
        </authorList>
    </citation>
    <scope>NUCLEOTIDE SEQUENCE</scope>
    <source>
        <strain evidence="1">DSM 45618</strain>
    </source>
</reference>
<accession>A0A8J8BBR0</accession>
<organism evidence="1 2">
    <name type="scientific">Actinocrinis puniceicyclus</name>
    <dbReference type="NCBI Taxonomy" id="977794"/>
    <lineage>
        <taxon>Bacteria</taxon>
        <taxon>Bacillati</taxon>
        <taxon>Actinomycetota</taxon>
        <taxon>Actinomycetes</taxon>
        <taxon>Catenulisporales</taxon>
        <taxon>Actinospicaceae</taxon>
        <taxon>Actinocrinis</taxon>
    </lineage>
</organism>
<sequence length="384" mass="41607">MPLPTIDAFAEYLRLSGWQRVDEDDRSSLWQYLLRDSTSEDIRVVLPARQDYLDFADRIQAALNALSFVERRLPDEIIGDMNYGGADTVAVRLTPDAPPGEAPLELARAAIDALHSLLIASTAALEVNTLVLPLHRPARAEAYAKQARFSTLSGSFILSLSLPLFDVFDEDLSSPGDDENALIRRSDMPTADPFGRRVTNRVIAAASAAQALADEVNAGSAPISAFGKTSSVAPNATELAALAALGGSERSLYQMRIAKSPLIGGSHESRLLSITPGQQRLFAEAAEFLRTKQPRSAVTIIGLVVRLSRNSNSGPGKAVIQGTDDYTDSTRRFQVELFETDYNEAVRAHKEGLQVTAEGDLVARGNHLSLHNLAYFHVIPGIDD</sequence>
<dbReference type="AlphaFoldDB" id="A0A8J8BBR0"/>
<evidence type="ECO:0000313" key="2">
    <source>
        <dbReference type="Proteomes" id="UP000677913"/>
    </source>
</evidence>
<dbReference type="EMBL" id="JAGSXH010000015">
    <property type="protein sequence ID" value="MBS2962725.1"/>
    <property type="molecule type" value="Genomic_DNA"/>
</dbReference>
<gene>
    <name evidence="1" type="ORF">KGA66_06690</name>
</gene>